<dbReference type="InterPro" id="IPR024403">
    <property type="entry name" value="DHOase_cat"/>
</dbReference>
<dbReference type="PANTHER" id="PTHR43668:SF2">
    <property type="entry name" value="ALLANTOINASE"/>
    <property type="match status" value="1"/>
</dbReference>
<evidence type="ECO:0000256" key="6">
    <source>
        <dbReference type="ARBA" id="ARBA00022975"/>
    </source>
</evidence>
<evidence type="ECO:0000313" key="9">
    <source>
        <dbReference type="EMBL" id="USR78782.1"/>
    </source>
</evidence>
<dbReference type="InterPro" id="IPR004722">
    <property type="entry name" value="DHOase"/>
</dbReference>
<dbReference type="Pfam" id="PF12890">
    <property type="entry name" value="DHOase"/>
    <property type="match status" value="1"/>
</dbReference>
<keyword evidence="6" id="KW-0665">Pyrimidine biosynthesis</keyword>
<evidence type="ECO:0000256" key="1">
    <source>
        <dbReference type="ARBA" id="ARBA00001947"/>
    </source>
</evidence>
<evidence type="ECO:0000256" key="4">
    <source>
        <dbReference type="ARBA" id="ARBA00022723"/>
    </source>
</evidence>
<comment type="function">
    <text evidence="2">Catalyzes the reversible cyclization of carbamoyl aspartate to dihydroorotate.</text>
</comment>
<dbReference type="InterPro" id="IPR032466">
    <property type="entry name" value="Metal_Hydrolase"/>
</dbReference>
<dbReference type="SUPFAM" id="SSF51556">
    <property type="entry name" value="Metallo-dependent hydrolases"/>
    <property type="match status" value="1"/>
</dbReference>
<protein>
    <submittedName>
        <fullName evidence="9">Dihydroorotase</fullName>
    </submittedName>
</protein>
<dbReference type="PROSITE" id="PS00482">
    <property type="entry name" value="DIHYDROOROTASE_1"/>
    <property type="match status" value="1"/>
</dbReference>
<keyword evidence="7" id="KW-1133">Transmembrane helix</keyword>
<accession>A0ABY5AEZ2</accession>
<name>A0ABY5AEZ2_9ACTO</name>
<proteinExistence type="inferred from homology"/>
<evidence type="ECO:0000313" key="10">
    <source>
        <dbReference type="Proteomes" id="UP001056109"/>
    </source>
</evidence>
<dbReference type="InterPro" id="IPR002195">
    <property type="entry name" value="Dihydroorotase_CS"/>
</dbReference>
<feature type="domain" description="Dihydroorotase catalytic" evidence="8">
    <location>
        <begin position="120"/>
        <end position="312"/>
    </location>
</feature>
<reference evidence="9" key="1">
    <citation type="submission" date="2022-06" db="EMBL/GenBank/DDBJ databases">
        <title>Complete Genome Sequence of Arcanobacterium pinnipediorum strain DSM 28752 isolated from a harbour seal.</title>
        <authorList>
            <person name="Borowiak M."/>
            <person name="Kreitlow A."/>
            <person name="Alssahen M."/>
            <person name="Malorny B."/>
            <person name="Laemmler C."/>
            <person name="Prenger-Berninghoff E."/>
            <person name="Siebert U."/>
            <person name="Ploetz M."/>
            <person name="Abdulmawjood A."/>
        </authorList>
    </citation>
    <scope>NUCLEOTIDE SEQUENCE</scope>
    <source>
        <strain evidence="9">DSM 28752</strain>
    </source>
</reference>
<evidence type="ECO:0000256" key="7">
    <source>
        <dbReference type="SAM" id="Phobius"/>
    </source>
</evidence>
<gene>
    <name evidence="9" type="ORF">NG665_05145</name>
</gene>
<evidence type="ECO:0000256" key="2">
    <source>
        <dbReference type="ARBA" id="ARBA00002368"/>
    </source>
</evidence>
<evidence type="ECO:0000256" key="3">
    <source>
        <dbReference type="ARBA" id="ARBA00010286"/>
    </source>
</evidence>
<keyword evidence="5" id="KW-0378">Hydrolase</keyword>
<dbReference type="RefSeq" id="WP_252672596.1">
    <property type="nucleotide sequence ID" value="NZ_CP099547.1"/>
</dbReference>
<dbReference type="EMBL" id="CP099547">
    <property type="protein sequence ID" value="USR78782.1"/>
    <property type="molecule type" value="Genomic_DNA"/>
</dbReference>
<evidence type="ECO:0000259" key="8">
    <source>
        <dbReference type="Pfam" id="PF12890"/>
    </source>
</evidence>
<dbReference type="CDD" id="cd01317">
    <property type="entry name" value="DHOase_IIa"/>
    <property type="match status" value="1"/>
</dbReference>
<keyword evidence="10" id="KW-1185">Reference proteome</keyword>
<dbReference type="Proteomes" id="UP001056109">
    <property type="component" value="Chromosome"/>
</dbReference>
<feature type="transmembrane region" description="Helical" evidence="7">
    <location>
        <begin position="21"/>
        <end position="39"/>
    </location>
</feature>
<dbReference type="PANTHER" id="PTHR43668">
    <property type="entry name" value="ALLANTOINASE"/>
    <property type="match status" value="1"/>
</dbReference>
<sequence length="497" mass="54637">MNHDSSTARTEEEHAQAQSSSLFFLLMAFLVFMDTNIIMETGNGCSRYPLFLFYSSLGFSDQGFFIDMYFSAKGQPMNDLVLSLDHLTHASDLEAHSDLGQIIDQIRHAQQRGEVSHNVVVLPGFCDVHVHLREPGQTYKETIATGTRAAARGGFTTVGAMPNLDPVPDSLANLELEQVAITRDALIETIPYASVTKDEAGIELSDIAQLAPHVIGFSDDGHGVDNPELMKQALRQLAQAQSIVAIHAEVGQLRPAGASINDGPFAAKHNLVGIPKEAEYLQIERDIQMLRELKAEGYLPAYHVCHISCGESAQLIRDARAEGLNVSCETAMHYLLVDESMISDNGRFKMNPPLRQPSDRQALIQALIDGTVNMIATDHAPHSAQEKSQGLAGSAFGVVGLEISFPLFYTHFVKTGQLSLERAVELFTTAGRQRFNIPARQTDWTIWDLDASYTVDPNEFASLGRATPFDGWDISGRCLATFYDGHLIYNALDEETK</sequence>
<evidence type="ECO:0000256" key="5">
    <source>
        <dbReference type="ARBA" id="ARBA00022801"/>
    </source>
</evidence>
<dbReference type="Gene3D" id="3.20.20.140">
    <property type="entry name" value="Metal-dependent hydrolases"/>
    <property type="match status" value="1"/>
</dbReference>
<dbReference type="SUPFAM" id="SSF51338">
    <property type="entry name" value="Composite domain of metallo-dependent hydrolases"/>
    <property type="match status" value="1"/>
</dbReference>
<comment type="similarity">
    <text evidence="3">Belongs to the metallo-dependent hydrolases superfamily. DHOase family. Class I DHOase subfamily.</text>
</comment>
<dbReference type="InterPro" id="IPR011059">
    <property type="entry name" value="Metal-dep_hydrolase_composite"/>
</dbReference>
<keyword evidence="7" id="KW-0472">Membrane</keyword>
<keyword evidence="4" id="KW-0479">Metal-binding</keyword>
<keyword evidence="7" id="KW-0812">Transmembrane</keyword>
<comment type="cofactor">
    <cofactor evidence="1">
        <name>Zn(2+)</name>
        <dbReference type="ChEBI" id="CHEBI:29105"/>
    </cofactor>
</comment>
<dbReference type="PROSITE" id="PS00483">
    <property type="entry name" value="DIHYDROOROTASE_2"/>
    <property type="match status" value="1"/>
</dbReference>
<dbReference type="NCBIfam" id="TIGR00857">
    <property type="entry name" value="pyrC_multi"/>
    <property type="match status" value="1"/>
</dbReference>
<organism evidence="9 10">
    <name type="scientific">Arcanobacterium pinnipediorum</name>
    <dbReference type="NCBI Taxonomy" id="1503041"/>
    <lineage>
        <taxon>Bacteria</taxon>
        <taxon>Bacillati</taxon>
        <taxon>Actinomycetota</taxon>
        <taxon>Actinomycetes</taxon>
        <taxon>Actinomycetales</taxon>
        <taxon>Actinomycetaceae</taxon>
        <taxon>Arcanobacterium</taxon>
    </lineage>
</organism>
<dbReference type="Gene3D" id="2.30.40.10">
    <property type="entry name" value="Urease, subunit C, domain 1"/>
    <property type="match status" value="1"/>
</dbReference>
<dbReference type="InterPro" id="IPR050138">
    <property type="entry name" value="DHOase/Allantoinase_Hydrolase"/>
</dbReference>